<evidence type="ECO:0000256" key="1">
    <source>
        <dbReference type="ARBA" id="ARBA00022813"/>
    </source>
</evidence>
<name>A0A2M7UW53_9BACT</name>
<dbReference type="PROSITE" id="PS50819">
    <property type="entry name" value="INTEIN_ENDONUCLEASE"/>
    <property type="match status" value="1"/>
</dbReference>
<feature type="domain" description="DOD-type homing endonuclease" evidence="3">
    <location>
        <begin position="190"/>
        <end position="325"/>
    </location>
</feature>
<evidence type="ECO:0000259" key="3">
    <source>
        <dbReference type="PROSITE" id="PS50819"/>
    </source>
</evidence>
<dbReference type="SUPFAM" id="SSF51294">
    <property type="entry name" value="Hedgehog/intein (Hint) domain"/>
    <property type="match status" value="1"/>
</dbReference>
<dbReference type="InterPro" id="IPR004042">
    <property type="entry name" value="Intein_endonuc_central"/>
</dbReference>
<dbReference type="Gene3D" id="2.170.16.10">
    <property type="entry name" value="Hedgehog/Intein (Hint) domain"/>
    <property type="match status" value="1"/>
</dbReference>
<dbReference type="InterPro" id="IPR027434">
    <property type="entry name" value="Homing_endonucl"/>
</dbReference>
<dbReference type="GO" id="GO:0004519">
    <property type="term" value="F:endonuclease activity"/>
    <property type="evidence" value="ECO:0007669"/>
    <property type="project" value="InterPro"/>
</dbReference>
<protein>
    <recommendedName>
        <fullName evidence="3">DOD-type homing endonuclease domain-containing protein</fullName>
    </recommendedName>
</protein>
<accession>A0A2M7UW53</accession>
<reference evidence="5" key="1">
    <citation type="submission" date="2017-09" db="EMBL/GenBank/DDBJ databases">
        <title>Depth-based differentiation of microbial function through sediment-hosted aquifers and enrichment of novel symbionts in the deep terrestrial subsurface.</title>
        <authorList>
            <person name="Probst A.J."/>
            <person name="Ladd B."/>
            <person name="Jarett J.K."/>
            <person name="Geller-Mcgrath D.E."/>
            <person name="Sieber C.M.K."/>
            <person name="Emerson J.B."/>
            <person name="Anantharaman K."/>
            <person name="Thomas B.C."/>
            <person name="Malmstrom R."/>
            <person name="Stieglmeier M."/>
            <person name="Klingl A."/>
            <person name="Woyke T."/>
            <person name="Ryan C.M."/>
            <person name="Banfield J.F."/>
        </authorList>
    </citation>
    <scope>NUCLEOTIDE SEQUENCE [LARGE SCALE GENOMIC DNA]</scope>
</reference>
<evidence type="ECO:0000313" key="5">
    <source>
        <dbReference type="Proteomes" id="UP000230081"/>
    </source>
</evidence>
<evidence type="ECO:0000313" key="4">
    <source>
        <dbReference type="EMBL" id="PIZ88204.1"/>
    </source>
</evidence>
<dbReference type="InterPro" id="IPR036844">
    <property type="entry name" value="Hint_dom_sf"/>
</dbReference>
<dbReference type="InterPro" id="IPR006141">
    <property type="entry name" value="Intein_N"/>
</dbReference>
<dbReference type="GO" id="GO:0016539">
    <property type="term" value="P:intein-mediated protein splicing"/>
    <property type="evidence" value="ECO:0007669"/>
    <property type="project" value="InterPro"/>
</dbReference>
<gene>
    <name evidence="4" type="ORF">COX91_01400</name>
</gene>
<dbReference type="EMBL" id="PFPA01000031">
    <property type="protein sequence ID" value="PIZ88204.1"/>
    <property type="molecule type" value="Genomic_DNA"/>
</dbReference>
<organism evidence="4 5">
    <name type="scientific">Candidatus Nealsonbacteria bacterium CG_4_10_14_0_2_um_filter_39_15</name>
    <dbReference type="NCBI Taxonomy" id="1974681"/>
    <lineage>
        <taxon>Bacteria</taxon>
        <taxon>Candidatus Nealsoniibacteriota</taxon>
    </lineage>
</organism>
<keyword evidence="1" id="KW-0068">Autocatalytic cleavage</keyword>
<dbReference type="Gene3D" id="3.10.28.10">
    <property type="entry name" value="Homing endonucleases"/>
    <property type="match status" value="1"/>
</dbReference>
<sequence>MRQPNFQEREQSEAWRRERSSLREEKKLWRRGYKRVACLDEAGRGCEKPDAEVLTNNGWKFYSNINLKDRVLSYTDAGFIKWQKIEKVIEKDFEGKLLELKNRSINIVVTPNHYFTILRRVFKRDKKDNNRLKLVGYKTRKERKKVTDLLDNDFIPRGGKWKGRNKEFFKLPKVDRNKEKCIDIRLWTAFLGIFLSEGSTHYDKKKGSYRITISQNENAPQNKYKKIYSLLRKLPFRFNKFKEGFTCYNKQLYTYLKQFGNRYNKFISKDIKELPLDLLTTLINWMILGDGACYIGENRKKVCVYYTTSKRLKDDFEEILLKAGWTYHTSAREPRAGLIEGRIIKKENRVPCFEIRLRRNNKAVVKHLHKKEIFYKGKVFCLQLSKYHNFYVRRNGTGYFTGNSLAGPVVAATVIIKDKKLNRAKLLRLNL</sequence>
<comment type="caution">
    <text evidence="4">The sequence shown here is derived from an EMBL/GenBank/DDBJ whole genome shotgun (WGS) entry which is preliminary data.</text>
</comment>
<dbReference type="Proteomes" id="UP000230081">
    <property type="component" value="Unassembled WGS sequence"/>
</dbReference>
<dbReference type="PROSITE" id="PS50817">
    <property type="entry name" value="INTEIN_N_TER"/>
    <property type="match status" value="1"/>
</dbReference>
<feature type="non-terminal residue" evidence="4">
    <location>
        <position position="431"/>
    </location>
</feature>
<proteinExistence type="predicted"/>
<evidence type="ECO:0000256" key="2">
    <source>
        <dbReference type="ARBA" id="ARBA00023000"/>
    </source>
</evidence>
<dbReference type="AlphaFoldDB" id="A0A2M7UW53"/>
<keyword evidence="2" id="KW-0651">Protein splicing</keyword>